<comment type="subcellular location">
    <subcellularLocation>
        <location evidence="1">Membrane</location>
        <topology evidence="1">Multi-pass membrane protein</topology>
    </subcellularLocation>
</comment>
<keyword evidence="6 8" id="KW-0472">Membrane</keyword>
<name>A0A1Y2ATM2_9FUNG</name>
<dbReference type="InterPro" id="IPR008901">
    <property type="entry name" value="ACER"/>
</dbReference>
<organism evidence="9 10">
    <name type="scientific">Neocallimastix californiae</name>
    <dbReference type="NCBI Taxonomy" id="1754190"/>
    <lineage>
        <taxon>Eukaryota</taxon>
        <taxon>Fungi</taxon>
        <taxon>Fungi incertae sedis</taxon>
        <taxon>Chytridiomycota</taxon>
        <taxon>Chytridiomycota incertae sedis</taxon>
        <taxon>Neocallimastigomycetes</taxon>
        <taxon>Neocallimastigales</taxon>
        <taxon>Neocallimastigaceae</taxon>
        <taxon>Neocallimastix</taxon>
    </lineage>
</organism>
<feature type="binding site" evidence="7">
    <location>
        <position position="207"/>
    </location>
    <ligand>
        <name>Zn(2+)</name>
        <dbReference type="ChEBI" id="CHEBI:29105"/>
        <note>catalytic</note>
    </ligand>
</feature>
<keyword evidence="5 8" id="KW-1133">Transmembrane helix</keyword>
<keyword evidence="7" id="KW-0862">Zinc</keyword>
<feature type="transmembrane region" description="Helical" evidence="8">
    <location>
        <begin position="158"/>
        <end position="178"/>
    </location>
</feature>
<evidence type="ECO:0000256" key="8">
    <source>
        <dbReference type="SAM" id="Phobius"/>
    </source>
</evidence>
<evidence type="ECO:0000313" key="9">
    <source>
        <dbReference type="EMBL" id="ORY25285.1"/>
    </source>
</evidence>
<keyword evidence="4" id="KW-0378">Hydrolase</keyword>
<evidence type="ECO:0000256" key="6">
    <source>
        <dbReference type="ARBA" id="ARBA00023136"/>
    </source>
</evidence>
<feature type="transmembrane region" description="Helical" evidence="8">
    <location>
        <begin position="100"/>
        <end position="118"/>
    </location>
</feature>
<proteinExistence type="inferred from homology"/>
<dbReference type="Proteomes" id="UP000193920">
    <property type="component" value="Unassembled WGS sequence"/>
</dbReference>
<keyword evidence="10" id="KW-1185">Reference proteome</keyword>
<dbReference type="Pfam" id="PF05875">
    <property type="entry name" value="Ceramidase"/>
    <property type="match status" value="1"/>
</dbReference>
<evidence type="ECO:0000313" key="10">
    <source>
        <dbReference type="Proteomes" id="UP000193920"/>
    </source>
</evidence>
<dbReference type="GO" id="GO:0016811">
    <property type="term" value="F:hydrolase activity, acting on carbon-nitrogen (but not peptide) bonds, in linear amides"/>
    <property type="evidence" value="ECO:0007669"/>
    <property type="project" value="InterPro"/>
</dbReference>
<dbReference type="GO" id="GO:0046872">
    <property type="term" value="F:metal ion binding"/>
    <property type="evidence" value="ECO:0007669"/>
    <property type="project" value="UniProtKB-KW"/>
</dbReference>
<dbReference type="GO" id="GO:0005789">
    <property type="term" value="C:endoplasmic reticulum membrane"/>
    <property type="evidence" value="ECO:0007669"/>
    <property type="project" value="TreeGrafter"/>
</dbReference>
<feature type="transmembrane region" description="Helical" evidence="8">
    <location>
        <begin position="198"/>
        <end position="220"/>
    </location>
</feature>
<evidence type="ECO:0000256" key="1">
    <source>
        <dbReference type="ARBA" id="ARBA00004141"/>
    </source>
</evidence>
<evidence type="ECO:0000256" key="5">
    <source>
        <dbReference type="ARBA" id="ARBA00022989"/>
    </source>
</evidence>
<reference evidence="9 10" key="1">
    <citation type="submission" date="2016-08" db="EMBL/GenBank/DDBJ databases">
        <title>A Parts List for Fungal Cellulosomes Revealed by Comparative Genomics.</title>
        <authorList>
            <consortium name="DOE Joint Genome Institute"/>
            <person name="Haitjema C.H."/>
            <person name="Gilmore S.P."/>
            <person name="Henske J.K."/>
            <person name="Solomon K.V."/>
            <person name="De Groot R."/>
            <person name="Kuo A."/>
            <person name="Mondo S.J."/>
            <person name="Salamov A.A."/>
            <person name="Labutti K."/>
            <person name="Zhao Z."/>
            <person name="Chiniquy J."/>
            <person name="Barry K."/>
            <person name="Brewer H.M."/>
            <person name="Purvine S.O."/>
            <person name="Wright A.T."/>
            <person name="Boxma B."/>
            <person name="Van Alen T."/>
            <person name="Hackstein J.H."/>
            <person name="Baker S.E."/>
            <person name="Grigoriev I.V."/>
            <person name="O'Malley M.A."/>
        </authorList>
    </citation>
    <scope>NUCLEOTIDE SEQUENCE [LARGE SCALE GENOMIC DNA]</scope>
    <source>
        <strain evidence="9 10">G1</strain>
    </source>
</reference>
<feature type="binding site" evidence="7">
    <location>
        <position position="203"/>
    </location>
    <ligand>
        <name>Zn(2+)</name>
        <dbReference type="ChEBI" id="CHEBI:29105"/>
        <note>catalytic</note>
    </ligand>
</feature>
<evidence type="ECO:0000256" key="7">
    <source>
        <dbReference type="PIRSR" id="PIRSR608901-2"/>
    </source>
</evidence>
<dbReference type="PANTHER" id="PTHR46187:SF3">
    <property type="entry name" value="ALKALINE CERAMIDASE 3"/>
    <property type="match status" value="1"/>
</dbReference>
<feature type="transmembrane region" description="Helical" evidence="8">
    <location>
        <begin position="12"/>
        <end position="32"/>
    </location>
</feature>
<evidence type="ECO:0000256" key="2">
    <source>
        <dbReference type="ARBA" id="ARBA00009780"/>
    </source>
</evidence>
<dbReference type="AlphaFoldDB" id="A0A1Y2ATM2"/>
<dbReference type="STRING" id="1754190.A0A1Y2ATM2"/>
<dbReference type="EMBL" id="MCOG01000213">
    <property type="protein sequence ID" value="ORY25285.1"/>
    <property type="molecule type" value="Genomic_DNA"/>
</dbReference>
<evidence type="ECO:0000256" key="3">
    <source>
        <dbReference type="ARBA" id="ARBA00022692"/>
    </source>
</evidence>
<feature type="transmembrane region" description="Helical" evidence="8">
    <location>
        <begin position="44"/>
        <end position="60"/>
    </location>
</feature>
<protein>
    <submittedName>
        <fullName evidence="9">APHC-domain-containing protein</fullName>
    </submittedName>
</protein>
<gene>
    <name evidence="9" type="ORF">LY90DRAFT_514201</name>
</gene>
<accession>A0A1Y2ATM2</accession>
<feature type="transmembrane region" description="Helical" evidence="8">
    <location>
        <begin position="72"/>
        <end position="94"/>
    </location>
</feature>
<dbReference type="GO" id="GO:0071602">
    <property type="term" value="P:phytosphingosine biosynthetic process"/>
    <property type="evidence" value="ECO:0007669"/>
    <property type="project" value="TreeGrafter"/>
</dbReference>
<keyword evidence="3 8" id="KW-0812">Transmembrane</keyword>
<comment type="cofactor">
    <cofactor evidence="7">
        <name>Zn(2+)</name>
        <dbReference type="ChEBI" id="CHEBI:29105"/>
    </cofactor>
</comment>
<sequence>MWSIRKYHYEQRYFWANFGLLCIGIGSWLFHMTLKYQMELADELPMIYTCYIAIFCIFEISNDCTYRPRITLILWLAAILFTLTYTEIISWPWFQHGATIFLIGIIVFRSLYTINILLNEEKLLCYKSNKNSIASPILINNSKDSKSWISNKKHIKKLICLLIICAFTYIFAFLLWNIDNLYCNHLIRLRHQFKFLSFLFQFHAWWHFFTGIGTYGYFIFNLYLRRLLLGYESTKIKWLFHLIPYVAHDHHYNDHIHY</sequence>
<evidence type="ECO:0000256" key="4">
    <source>
        <dbReference type="ARBA" id="ARBA00022801"/>
    </source>
</evidence>
<comment type="caution">
    <text evidence="9">The sequence shown here is derived from an EMBL/GenBank/DDBJ whole genome shotgun (WGS) entry which is preliminary data.</text>
</comment>
<dbReference type="PANTHER" id="PTHR46187">
    <property type="entry name" value="ALKALINE CERAMIDASE 3"/>
    <property type="match status" value="1"/>
</dbReference>
<comment type="similarity">
    <text evidence="2">Belongs to the alkaline ceramidase family.</text>
</comment>
<dbReference type="OrthoDB" id="187171at2759"/>
<feature type="binding site" evidence="7">
    <location>
        <position position="31"/>
    </location>
    <ligand>
        <name>Zn(2+)</name>
        <dbReference type="ChEBI" id="CHEBI:29105"/>
        <note>catalytic</note>
    </ligand>
</feature>
<dbReference type="GO" id="GO:0006672">
    <property type="term" value="P:ceramide metabolic process"/>
    <property type="evidence" value="ECO:0007669"/>
    <property type="project" value="InterPro"/>
</dbReference>
<keyword evidence="7" id="KW-0479">Metal-binding</keyword>